<keyword evidence="5" id="KW-1185">Reference proteome</keyword>
<evidence type="ECO:0000256" key="2">
    <source>
        <dbReference type="SAM" id="Phobius"/>
    </source>
</evidence>
<keyword evidence="3" id="KW-0732">Signal</keyword>
<evidence type="ECO:0000256" key="1">
    <source>
        <dbReference type="SAM" id="MobiDB-lite"/>
    </source>
</evidence>
<dbReference type="Proteomes" id="UP000549009">
    <property type="component" value="Unassembled WGS sequence"/>
</dbReference>
<feature type="region of interest" description="Disordered" evidence="1">
    <location>
        <begin position="132"/>
        <end position="152"/>
    </location>
</feature>
<evidence type="ECO:0000313" key="4">
    <source>
        <dbReference type="EMBL" id="MBB5103934.1"/>
    </source>
</evidence>
<feature type="chain" id="PRO_5031184636" description="Peptidase" evidence="3">
    <location>
        <begin position="35"/>
        <end position="504"/>
    </location>
</feature>
<protein>
    <recommendedName>
        <fullName evidence="6">Peptidase</fullName>
    </recommendedName>
</protein>
<comment type="caution">
    <text evidence="4">The sequence shown here is derived from an EMBL/GenBank/DDBJ whole genome shotgun (WGS) entry which is preliminary data.</text>
</comment>
<sequence length="504" mass="50559">MTRHRAGRRTVAGAGAALLGAVWCATALPGTGHAAETPQPYAFADDVRTVVGTPSSTGSRALTPGSTYRSSIKHPGVGGTTQLYYRLELGAKDNVYVSATALPGLGSDVGFADGIQVSVEDANGFDCDSGSARFGASRSPRPLTASALRAAGPEESRCAAAGTYYVVVERTASSRSSMSSATDKPSTPESWDLELHVTSEPGLARRSATTPPPTEDSGTPSPPAGPVRPRAGGSSFSTAKALDQGVWGDRVEPGRTRYYRVPVDWGQRLSATIEVGGGRGGGIPGGIGGSSGSSGGSDGSGRSSGAGAGGGSGGREYVTSALVVSVFNPARGPVDDMDTAYDGRQKSTALPPLPPVAYENRYAPIDRLAGVRFAGWYYLAVSLDPDVGALFGEGGVGLTLRVGVSGQRRTGPAYAGAARPADAFGVTERDEAAARGGAGGDDASDGPGARGAGRGGSAAAGANGDEAMKVLAAAGIGTGTVLVAVLGVWTLVGRRRAAGRRASV</sequence>
<evidence type="ECO:0000256" key="3">
    <source>
        <dbReference type="SAM" id="SignalP"/>
    </source>
</evidence>
<feature type="compositionally biased region" description="Pro residues" evidence="1">
    <location>
        <begin position="210"/>
        <end position="226"/>
    </location>
</feature>
<dbReference type="EMBL" id="JACHJD010000004">
    <property type="protein sequence ID" value="MBB5103934.1"/>
    <property type="molecule type" value="Genomic_DNA"/>
</dbReference>
<keyword evidence="2" id="KW-0472">Membrane</keyword>
<dbReference type="RefSeq" id="WP_229878936.1">
    <property type="nucleotide sequence ID" value="NZ_BMSQ01000005.1"/>
</dbReference>
<name>A0A7W8EUL5_STRST</name>
<evidence type="ECO:0008006" key="6">
    <source>
        <dbReference type="Google" id="ProtNLM"/>
    </source>
</evidence>
<reference evidence="4 5" key="1">
    <citation type="submission" date="2020-08" db="EMBL/GenBank/DDBJ databases">
        <title>Genomic Encyclopedia of Type Strains, Phase III (KMG-III): the genomes of soil and plant-associated and newly described type strains.</title>
        <authorList>
            <person name="Whitman W."/>
        </authorList>
    </citation>
    <scope>NUCLEOTIDE SEQUENCE [LARGE SCALE GENOMIC DNA]</scope>
    <source>
        <strain evidence="4 5">CECT 3146</strain>
    </source>
</reference>
<feature type="signal peptide" evidence="3">
    <location>
        <begin position="1"/>
        <end position="34"/>
    </location>
</feature>
<keyword evidence="2" id="KW-1133">Transmembrane helix</keyword>
<dbReference type="AlphaFoldDB" id="A0A7W8EUL5"/>
<gene>
    <name evidence="4" type="ORF">FHS40_002996</name>
</gene>
<feature type="region of interest" description="Disordered" evidence="1">
    <location>
        <begin position="172"/>
        <end position="241"/>
    </location>
</feature>
<evidence type="ECO:0000313" key="5">
    <source>
        <dbReference type="Proteomes" id="UP000549009"/>
    </source>
</evidence>
<accession>A0A7W8EUL5</accession>
<organism evidence="4 5">
    <name type="scientific">Streptomyces spectabilis</name>
    <dbReference type="NCBI Taxonomy" id="68270"/>
    <lineage>
        <taxon>Bacteria</taxon>
        <taxon>Bacillati</taxon>
        <taxon>Actinomycetota</taxon>
        <taxon>Actinomycetes</taxon>
        <taxon>Kitasatosporales</taxon>
        <taxon>Streptomycetaceae</taxon>
        <taxon>Streptomyces</taxon>
    </lineage>
</organism>
<keyword evidence="2" id="KW-0812">Transmembrane</keyword>
<feature type="region of interest" description="Disordered" evidence="1">
    <location>
        <begin position="429"/>
        <end position="458"/>
    </location>
</feature>
<feature type="region of interest" description="Disordered" evidence="1">
    <location>
        <begin position="276"/>
        <end position="312"/>
    </location>
</feature>
<feature type="compositionally biased region" description="Gly residues" evidence="1">
    <location>
        <begin position="448"/>
        <end position="458"/>
    </location>
</feature>
<feature type="compositionally biased region" description="Low complexity" evidence="1">
    <location>
        <begin position="172"/>
        <end position="182"/>
    </location>
</feature>
<feature type="transmembrane region" description="Helical" evidence="2">
    <location>
        <begin position="470"/>
        <end position="492"/>
    </location>
</feature>
<proteinExistence type="predicted"/>